<dbReference type="GO" id="GO:0005737">
    <property type="term" value="C:cytoplasm"/>
    <property type="evidence" value="ECO:0007669"/>
    <property type="project" value="TreeGrafter"/>
</dbReference>
<evidence type="ECO:0000256" key="3">
    <source>
        <dbReference type="ARBA" id="ARBA00022793"/>
    </source>
</evidence>
<proteinExistence type="inferred from homology"/>
<dbReference type="GO" id="GO:0030170">
    <property type="term" value="F:pyridoxal phosphate binding"/>
    <property type="evidence" value="ECO:0007669"/>
    <property type="project" value="InterPro"/>
</dbReference>
<evidence type="ECO:0000256" key="6">
    <source>
        <dbReference type="SAM" id="MobiDB-lite"/>
    </source>
</evidence>
<dbReference type="PANTHER" id="PTHR11999:SF70">
    <property type="entry name" value="MIP05841P"/>
    <property type="match status" value="1"/>
</dbReference>
<dbReference type="InterPro" id="IPR010977">
    <property type="entry name" value="Aromatic_deC"/>
</dbReference>
<dbReference type="PRINTS" id="PR00800">
    <property type="entry name" value="YHDCRBOXLASE"/>
</dbReference>
<dbReference type="Gene3D" id="3.40.640.10">
    <property type="entry name" value="Type I PLP-dependent aspartate aminotransferase-like (Major domain)"/>
    <property type="match status" value="1"/>
</dbReference>
<feature type="region of interest" description="Disordered" evidence="6">
    <location>
        <begin position="169"/>
        <end position="190"/>
    </location>
</feature>
<dbReference type="GO" id="GO:0019752">
    <property type="term" value="P:carboxylic acid metabolic process"/>
    <property type="evidence" value="ECO:0007669"/>
    <property type="project" value="InterPro"/>
</dbReference>
<dbReference type="AlphaFoldDB" id="A0A160VGW2"/>
<dbReference type="GO" id="GO:0004058">
    <property type="term" value="F:aromatic-L-amino-acid decarboxylase activity"/>
    <property type="evidence" value="ECO:0007669"/>
    <property type="project" value="UniProtKB-EC"/>
</dbReference>
<evidence type="ECO:0000256" key="2">
    <source>
        <dbReference type="ARBA" id="ARBA00009533"/>
    </source>
</evidence>
<comment type="similarity">
    <text evidence="2">Belongs to the group II decarboxylase family.</text>
</comment>
<feature type="compositionally biased region" description="Polar residues" evidence="6">
    <location>
        <begin position="170"/>
        <end position="190"/>
    </location>
</feature>
<reference evidence="7" key="1">
    <citation type="submission" date="2015-10" db="EMBL/GenBank/DDBJ databases">
        <authorList>
            <person name="Gilbert D.G."/>
        </authorList>
    </citation>
    <scope>NUCLEOTIDE SEQUENCE</scope>
</reference>
<dbReference type="InterPro" id="IPR015421">
    <property type="entry name" value="PyrdxlP-dep_Trfase_major"/>
</dbReference>
<dbReference type="Pfam" id="PF00282">
    <property type="entry name" value="Pyridoxal_deC"/>
    <property type="match status" value="1"/>
</dbReference>
<gene>
    <name evidence="7" type="ORF">MGWOODY_Mmi139</name>
</gene>
<dbReference type="InterPro" id="IPR015424">
    <property type="entry name" value="PyrdxlP-dep_Trfase"/>
</dbReference>
<protein>
    <submittedName>
        <fullName evidence="7">Aromatic-L-amino-acid decarboxylase</fullName>
        <ecNumber evidence="7">4.1.1.28</ecNumber>
    </submittedName>
</protein>
<evidence type="ECO:0000256" key="1">
    <source>
        <dbReference type="ARBA" id="ARBA00001933"/>
    </source>
</evidence>
<comment type="cofactor">
    <cofactor evidence="1">
        <name>pyridoxal 5'-phosphate</name>
        <dbReference type="ChEBI" id="CHEBI:597326"/>
    </cofactor>
</comment>
<keyword evidence="3" id="KW-0210">Decarboxylase</keyword>
<name>A0A160VGW2_9ZZZZ</name>
<dbReference type="Gene3D" id="3.90.1150.10">
    <property type="entry name" value="Aspartate Aminotransferase, domain 1"/>
    <property type="match status" value="1"/>
</dbReference>
<dbReference type="CDD" id="cd06450">
    <property type="entry name" value="DOPA_deC_like"/>
    <property type="match status" value="1"/>
</dbReference>
<evidence type="ECO:0000313" key="7">
    <source>
        <dbReference type="EMBL" id="CUV09925.1"/>
    </source>
</evidence>
<dbReference type="EC" id="4.1.1.28" evidence="7"/>
<dbReference type="Gene3D" id="1.20.1340.10">
    <property type="entry name" value="dopa decarboxylase, N-terminal domain"/>
    <property type="match status" value="1"/>
</dbReference>
<evidence type="ECO:0000256" key="5">
    <source>
        <dbReference type="ARBA" id="ARBA00023239"/>
    </source>
</evidence>
<organism evidence="7">
    <name type="scientific">hydrothermal vent metagenome</name>
    <dbReference type="NCBI Taxonomy" id="652676"/>
    <lineage>
        <taxon>unclassified sequences</taxon>
        <taxon>metagenomes</taxon>
        <taxon>ecological metagenomes</taxon>
    </lineage>
</organism>
<dbReference type="GO" id="GO:0006520">
    <property type="term" value="P:amino acid metabolic process"/>
    <property type="evidence" value="ECO:0007669"/>
    <property type="project" value="InterPro"/>
</dbReference>
<dbReference type="InterPro" id="IPR002129">
    <property type="entry name" value="PyrdxlP-dep_de-COase"/>
</dbReference>
<keyword evidence="5 7" id="KW-0456">Lyase</keyword>
<sequence>MDTHSKLHMTTDEFRNQGHKVIDWIADYYEHIEDYPVLSQVQPGDIRNALPSSAPQKGKPYHEILTDMDKIMPGITHWQSPNFHAFFPCATSGPAILGDLISTGLGIQGMIWATSPACTEVETHVLDWLIDMLDLPEKFKSTTTGGGVLQDTASSSSLVALIAARERASNGDTNKNGSNGHLTAYTSHQSHSSIEKAVKIAGMGKNNLRIINTDETFAMRPDLLRSQIEQDIQDGLTPAFVCATVGTTSSTALDPLEAIGKICKEFDIWLHVDAAMAGPAALCPEYRFIHEGIEYADSYTFNPHKWMLTNFDCSVFYVADRKMLIDSLSILPEYLKTKETETGAVFDYRDWGIPLGRRFRALKLWHVINYYGVEGLQEYIRGHVANTQQLKMWIEEDDRFEVMAPVPLNLICFRHKNGDEFNERLLNALNASGQIYLTHTKLNDQYVIRLSVGQATTTLAHLKRSWELIVNTAESLDKG</sequence>
<keyword evidence="4" id="KW-0663">Pyridoxal phosphate</keyword>
<accession>A0A160VGW2</accession>
<dbReference type="FunFam" id="3.40.640.10:FF:000025">
    <property type="entry name" value="Histidine decarboxylase"/>
    <property type="match status" value="1"/>
</dbReference>
<dbReference type="InterPro" id="IPR015422">
    <property type="entry name" value="PyrdxlP-dep_Trfase_small"/>
</dbReference>
<evidence type="ECO:0000256" key="4">
    <source>
        <dbReference type="ARBA" id="ARBA00022898"/>
    </source>
</evidence>
<dbReference type="SUPFAM" id="SSF53383">
    <property type="entry name" value="PLP-dependent transferases"/>
    <property type="match status" value="1"/>
</dbReference>
<dbReference type="EMBL" id="FAXC01000325">
    <property type="protein sequence ID" value="CUV09925.1"/>
    <property type="molecule type" value="Genomic_DNA"/>
</dbReference>
<dbReference type="PANTHER" id="PTHR11999">
    <property type="entry name" value="GROUP II PYRIDOXAL-5-PHOSPHATE DECARBOXYLASE"/>
    <property type="match status" value="1"/>
</dbReference>